<feature type="signal peptide" evidence="1">
    <location>
        <begin position="1"/>
        <end position="19"/>
    </location>
</feature>
<proteinExistence type="predicted"/>
<gene>
    <name evidence="2" type="ORF">GK091_25850</name>
</gene>
<sequence>MTRLLLAIVLICLAQSCQRKETTPVSVPTACGVSNPATELSWLKAIVAKAELDRTAKTYSGNYTGEIYVEKFNDQDVFYITMAMGSGGLAFRLFSCDGQPVSFSSNEQLLAFTRFVQKSRLIYTNIP</sequence>
<dbReference type="Proteomes" id="UP000477386">
    <property type="component" value="Unassembled WGS sequence"/>
</dbReference>
<dbReference type="PROSITE" id="PS51257">
    <property type="entry name" value="PROKAR_LIPOPROTEIN"/>
    <property type="match status" value="1"/>
</dbReference>
<evidence type="ECO:0000313" key="2">
    <source>
        <dbReference type="EMBL" id="NEU70326.1"/>
    </source>
</evidence>
<dbReference type="RefSeq" id="WP_164043638.1">
    <property type="nucleotide sequence ID" value="NZ_JAAGNZ010000004.1"/>
</dbReference>
<dbReference type="EMBL" id="JAAGNZ010000004">
    <property type="protein sequence ID" value="NEU70326.1"/>
    <property type="molecule type" value="Genomic_DNA"/>
</dbReference>
<keyword evidence="3" id="KW-1185">Reference proteome</keyword>
<dbReference type="AlphaFoldDB" id="A0A6M0IPW6"/>
<accession>A0A6M0IPW6</accession>
<protein>
    <submittedName>
        <fullName evidence="2">Uncharacterized protein</fullName>
    </submittedName>
</protein>
<comment type="caution">
    <text evidence="2">The sequence shown here is derived from an EMBL/GenBank/DDBJ whole genome shotgun (WGS) entry which is preliminary data.</text>
</comment>
<evidence type="ECO:0000313" key="3">
    <source>
        <dbReference type="Proteomes" id="UP000477386"/>
    </source>
</evidence>
<evidence type="ECO:0000256" key="1">
    <source>
        <dbReference type="SAM" id="SignalP"/>
    </source>
</evidence>
<reference evidence="2 3" key="1">
    <citation type="submission" date="2020-02" db="EMBL/GenBank/DDBJ databases">
        <title>Draft genome sequence of two Spirosoma agri KCTC 52727 and Spirosoma terrae KCTC 52035.</title>
        <authorList>
            <person name="Rojas J."/>
            <person name="Ambika Manirajan B."/>
            <person name="Ratering S."/>
            <person name="Suarez C."/>
            <person name="Schnell S."/>
        </authorList>
    </citation>
    <scope>NUCLEOTIDE SEQUENCE [LARGE SCALE GENOMIC DNA]</scope>
    <source>
        <strain evidence="2 3">KCTC 52727</strain>
    </source>
</reference>
<feature type="chain" id="PRO_5027043155" evidence="1">
    <location>
        <begin position="20"/>
        <end position="127"/>
    </location>
</feature>
<organism evidence="2 3">
    <name type="scientific">Spirosoma agri</name>
    <dbReference type="NCBI Taxonomy" id="1987381"/>
    <lineage>
        <taxon>Bacteria</taxon>
        <taxon>Pseudomonadati</taxon>
        <taxon>Bacteroidota</taxon>
        <taxon>Cytophagia</taxon>
        <taxon>Cytophagales</taxon>
        <taxon>Cytophagaceae</taxon>
        <taxon>Spirosoma</taxon>
    </lineage>
</organism>
<name>A0A6M0IPW6_9BACT</name>
<keyword evidence="1" id="KW-0732">Signal</keyword>